<evidence type="ECO:0000313" key="1">
    <source>
        <dbReference type="EMBL" id="GAV20592.1"/>
    </source>
</evidence>
<proteinExistence type="predicted"/>
<accession>A0A1L8CNU3</accession>
<reference evidence="1 2" key="1">
    <citation type="journal article" date="2017" name="Arch. Microbiol.">
        <title>Mariprofundus micogutta sp. nov., a novel iron-oxidizing zetaproteobacterium isolated from a deep-sea hydrothermal field at the Bayonnaise knoll of the Izu-Ogasawara arc, and a description of Mariprofundales ord. nov. and Zetaproteobacteria classis nov.</title>
        <authorList>
            <person name="Makita H."/>
            <person name="Tanaka E."/>
            <person name="Mitsunobu S."/>
            <person name="Miyazaki M."/>
            <person name="Nunoura T."/>
            <person name="Uematsu K."/>
            <person name="Takaki Y."/>
            <person name="Nishi S."/>
            <person name="Shimamura S."/>
            <person name="Takai K."/>
        </authorList>
    </citation>
    <scope>NUCLEOTIDE SEQUENCE [LARGE SCALE GENOMIC DNA]</scope>
    <source>
        <strain evidence="1 2">ET2</strain>
    </source>
</reference>
<dbReference type="EMBL" id="BDFD01000012">
    <property type="protein sequence ID" value="GAV20592.1"/>
    <property type="molecule type" value="Genomic_DNA"/>
</dbReference>
<sequence>MFSEISKSEGESSGNKEIDKRLIELDHAVDRNAARNALVREFIVESDRICDNRMTTMSEQIGDWELKSNKSDKLGKILKDTIA</sequence>
<keyword evidence="2" id="KW-1185">Reference proteome</keyword>
<comment type="caution">
    <text evidence="1">The sequence shown here is derived from an EMBL/GenBank/DDBJ whole genome shotgun (WGS) entry which is preliminary data.</text>
</comment>
<protein>
    <submittedName>
        <fullName evidence="1">Uncharacterized protein</fullName>
    </submittedName>
</protein>
<dbReference type="STRING" id="1921010.MMIC_P1561"/>
<dbReference type="AlphaFoldDB" id="A0A1L8CNU3"/>
<dbReference type="RefSeq" id="WP_072659905.1">
    <property type="nucleotide sequence ID" value="NZ_BDFD01000012.1"/>
</dbReference>
<gene>
    <name evidence="1" type="ORF">MMIC_P1561</name>
</gene>
<name>A0A1L8CNU3_9PROT</name>
<dbReference type="Proteomes" id="UP000231632">
    <property type="component" value="Unassembled WGS sequence"/>
</dbReference>
<organism evidence="1 2">
    <name type="scientific">Mariprofundus micogutta</name>
    <dbReference type="NCBI Taxonomy" id="1921010"/>
    <lineage>
        <taxon>Bacteria</taxon>
        <taxon>Pseudomonadati</taxon>
        <taxon>Pseudomonadota</taxon>
        <taxon>Candidatius Mariprofundia</taxon>
        <taxon>Mariprofundales</taxon>
        <taxon>Mariprofundaceae</taxon>
        <taxon>Mariprofundus</taxon>
    </lineage>
</organism>
<evidence type="ECO:0000313" key="2">
    <source>
        <dbReference type="Proteomes" id="UP000231632"/>
    </source>
</evidence>